<feature type="domain" description="DDH" evidence="1">
    <location>
        <begin position="34"/>
        <end position="175"/>
    </location>
</feature>
<evidence type="ECO:0000313" key="3">
    <source>
        <dbReference type="EMBL" id="HIU45012.1"/>
    </source>
</evidence>
<dbReference type="InterPro" id="IPR051319">
    <property type="entry name" value="Oligoribo/pAp-PDE_c-di-AMP_PDE"/>
</dbReference>
<protein>
    <submittedName>
        <fullName evidence="3">Bifunctional oligoribonuclease/PAP phosphatase NrnA</fullName>
    </submittedName>
</protein>
<evidence type="ECO:0000313" key="4">
    <source>
        <dbReference type="Proteomes" id="UP000824070"/>
    </source>
</evidence>
<dbReference type="Proteomes" id="UP000824070">
    <property type="component" value="Unassembled WGS sequence"/>
</dbReference>
<evidence type="ECO:0000259" key="2">
    <source>
        <dbReference type="Pfam" id="PF02272"/>
    </source>
</evidence>
<accession>A0A9D1LNC4</accession>
<dbReference type="Gene3D" id="3.10.310.30">
    <property type="match status" value="1"/>
</dbReference>
<dbReference type="InterPro" id="IPR001667">
    <property type="entry name" value="DDH_dom"/>
</dbReference>
<dbReference type="GO" id="GO:0003676">
    <property type="term" value="F:nucleic acid binding"/>
    <property type="evidence" value="ECO:0007669"/>
    <property type="project" value="InterPro"/>
</dbReference>
<organism evidence="3 4">
    <name type="scientific">Candidatus Alloenteromonas pullicola</name>
    <dbReference type="NCBI Taxonomy" id="2840784"/>
    <lineage>
        <taxon>Bacteria</taxon>
        <taxon>Bacillati</taxon>
        <taxon>Bacillota</taxon>
        <taxon>Bacillota incertae sedis</taxon>
        <taxon>Candidatus Alloenteromonas</taxon>
    </lineage>
</organism>
<dbReference type="InterPro" id="IPR038763">
    <property type="entry name" value="DHH_sf"/>
</dbReference>
<name>A0A9D1LNC4_9FIRM</name>
<feature type="domain" description="DHHA1" evidence="2">
    <location>
        <begin position="252"/>
        <end position="336"/>
    </location>
</feature>
<dbReference type="Pfam" id="PF02272">
    <property type="entry name" value="DHHA1"/>
    <property type="match status" value="1"/>
</dbReference>
<dbReference type="Pfam" id="PF01368">
    <property type="entry name" value="DHH"/>
    <property type="match status" value="1"/>
</dbReference>
<dbReference type="InterPro" id="IPR003156">
    <property type="entry name" value="DHHA1_dom"/>
</dbReference>
<reference evidence="3" key="1">
    <citation type="submission" date="2020-10" db="EMBL/GenBank/DDBJ databases">
        <authorList>
            <person name="Gilroy R."/>
        </authorList>
    </citation>
    <scope>NUCLEOTIDE SEQUENCE</scope>
    <source>
        <strain evidence="3">ChiGjej1B1-22543</strain>
    </source>
</reference>
<dbReference type="PANTHER" id="PTHR47618:SF1">
    <property type="entry name" value="BIFUNCTIONAL OLIGORIBONUCLEASE AND PAP PHOSPHATASE NRNA"/>
    <property type="match status" value="1"/>
</dbReference>
<comment type="caution">
    <text evidence="3">The sequence shown here is derived from an EMBL/GenBank/DDBJ whole genome shotgun (WGS) entry which is preliminary data.</text>
</comment>
<sequence>MALNKKLDKEIVEFAQAHKDVYSKIYKSIEKYDRIVVFRHIKPDFDAMGTQMGLYTFLKDNFPNKEIHFVGDNHVTFTPRLFPKTEELPSSFFDDHNFLAIVVDVGDPERIADPRFKLARCKAKLDHHPCKVEIAKGRTVCDLDKAAAAEIVANFLLSWKGKTLSKEAARYLYIALVGDSGRFMFSSTTAHTFSIAKALLDTGIDIREIYLSMYEKTIDSLKSQAYVLSNFHVSPHGVAYYLLPCDVQQKLKITTEQGKENVNMFSNIAGINAWCSITEDPDPKEPCWRISIRSKKADISPIAFKWGGGGHAQASGAKIKDLTELDAFIGDLDALFA</sequence>
<dbReference type="SUPFAM" id="SSF64182">
    <property type="entry name" value="DHH phosphoesterases"/>
    <property type="match status" value="1"/>
</dbReference>
<evidence type="ECO:0000259" key="1">
    <source>
        <dbReference type="Pfam" id="PF01368"/>
    </source>
</evidence>
<dbReference type="PANTHER" id="PTHR47618">
    <property type="entry name" value="BIFUNCTIONAL OLIGORIBONUCLEASE AND PAP PHOSPHATASE NRNA"/>
    <property type="match status" value="1"/>
</dbReference>
<gene>
    <name evidence="3" type="ORF">IAC52_01805</name>
</gene>
<reference evidence="3" key="2">
    <citation type="journal article" date="2021" name="PeerJ">
        <title>Extensive microbial diversity within the chicken gut microbiome revealed by metagenomics and culture.</title>
        <authorList>
            <person name="Gilroy R."/>
            <person name="Ravi A."/>
            <person name="Getino M."/>
            <person name="Pursley I."/>
            <person name="Horton D.L."/>
            <person name="Alikhan N.F."/>
            <person name="Baker D."/>
            <person name="Gharbi K."/>
            <person name="Hall N."/>
            <person name="Watson M."/>
            <person name="Adriaenssens E.M."/>
            <person name="Foster-Nyarko E."/>
            <person name="Jarju S."/>
            <person name="Secka A."/>
            <person name="Antonio M."/>
            <person name="Oren A."/>
            <person name="Chaudhuri R.R."/>
            <person name="La Ragione R."/>
            <person name="Hildebrand F."/>
            <person name="Pallen M.J."/>
        </authorList>
    </citation>
    <scope>NUCLEOTIDE SEQUENCE</scope>
    <source>
        <strain evidence="3">ChiGjej1B1-22543</strain>
    </source>
</reference>
<dbReference type="AlphaFoldDB" id="A0A9D1LNC4"/>
<proteinExistence type="predicted"/>
<dbReference type="Gene3D" id="3.90.1640.10">
    <property type="entry name" value="inorganic pyrophosphatase (n-terminal core)"/>
    <property type="match status" value="1"/>
</dbReference>
<dbReference type="EMBL" id="DVMV01000013">
    <property type="protein sequence ID" value="HIU45012.1"/>
    <property type="molecule type" value="Genomic_DNA"/>
</dbReference>